<gene>
    <name evidence="1" type="ORF">HWN36_01150</name>
</gene>
<dbReference type="Proteomes" id="UP000570823">
    <property type="component" value="Unassembled WGS sequence"/>
</dbReference>
<name>A0A7K4HM45_9EURY</name>
<comment type="caution">
    <text evidence="1">The sequence shown here is derived from an EMBL/GenBank/DDBJ whole genome shotgun (WGS) entry which is preliminary data.</text>
</comment>
<accession>A0A7K4HM45</accession>
<sequence>MKPDILLLDETEARRIAGLYNLPVTGIIGILLQAKAEGRVASMREEMDGEGGGFWIQDALYRRILTVTGEA</sequence>
<protein>
    <submittedName>
        <fullName evidence="1">DUF3368 domain-containing protein</fullName>
    </submittedName>
</protein>
<evidence type="ECO:0000313" key="2">
    <source>
        <dbReference type="Proteomes" id="UP000570823"/>
    </source>
</evidence>
<dbReference type="AlphaFoldDB" id="A0A7K4HM45"/>
<proteinExistence type="predicted"/>
<keyword evidence="2" id="KW-1185">Reference proteome</keyword>
<dbReference type="Pfam" id="PF11848">
    <property type="entry name" value="DUF3368"/>
    <property type="match status" value="1"/>
</dbReference>
<evidence type="ECO:0000313" key="1">
    <source>
        <dbReference type="EMBL" id="NVO65958.1"/>
    </source>
</evidence>
<dbReference type="EMBL" id="JABXWR010000001">
    <property type="protein sequence ID" value="NVO65958.1"/>
    <property type="molecule type" value="Genomic_DNA"/>
</dbReference>
<dbReference type="RefSeq" id="WP_176787500.1">
    <property type="nucleotide sequence ID" value="NZ_JABXWR010000001.1"/>
</dbReference>
<dbReference type="OrthoDB" id="323844at2157"/>
<dbReference type="InterPro" id="IPR021799">
    <property type="entry name" value="PIN-like_prokaryotic"/>
</dbReference>
<reference evidence="1 2" key="1">
    <citation type="submission" date="2020-06" db="EMBL/GenBank/DDBJ databases">
        <title>Methanofollis fontis sp. nov., a methanogen isolated from marine sediments near a cold seep at Four-Way Closure Ridge offshore southwestern Taiwan.</title>
        <authorList>
            <person name="Chen S.-C."/>
            <person name="Teng N.-H."/>
            <person name="Lin Y.-S."/>
            <person name="Lai M.-C."/>
            <person name="Chen H.-H."/>
            <person name="Wang C.-C."/>
        </authorList>
    </citation>
    <scope>NUCLEOTIDE SEQUENCE [LARGE SCALE GENOMIC DNA]</scope>
    <source>
        <strain evidence="1 2">DSM 2702</strain>
    </source>
</reference>
<organism evidence="1 2">
    <name type="scientific">Methanofollis tationis</name>
    <dbReference type="NCBI Taxonomy" id="81417"/>
    <lineage>
        <taxon>Archaea</taxon>
        <taxon>Methanobacteriati</taxon>
        <taxon>Methanobacteriota</taxon>
        <taxon>Stenosarchaea group</taxon>
        <taxon>Methanomicrobia</taxon>
        <taxon>Methanomicrobiales</taxon>
        <taxon>Methanomicrobiaceae</taxon>
        <taxon>Methanofollis</taxon>
    </lineage>
</organism>